<dbReference type="PROSITE" id="PS51900">
    <property type="entry name" value="CB"/>
    <property type="match status" value="1"/>
</dbReference>
<dbReference type="PANTHER" id="PTHR30629:SF6">
    <property type="entry name" value="PROPHAGE INTEGRASE INTA-RELATED"/>
    <property type="match status" value="1"/>
</dbReference>
<reference evidence="8 9" key="1">
    <citation type="submission" date="2024-03" db="EMBL/GenBank/DDBJ databases">
        <title>Actinomycetospora sp. OC33-EN07, a novel actinomycete isolated from wild orchid (Aerides multiflora).</title>
        <authorList>
            <person name="Suriyachadkun C."/>
        </authorList>
    </citation>
    <scope>NUCLEOTIDE SEQUENCE [LARGE SCALE GENOMIC DNA]</scope>
    <source>
        <strain evidence="8 9">OC33-EN07</strain>
    </source>
</reference>
<dbReference type="InterPro" id="IPR044068">
    <property type="entry name" value="CB"/>
</dbReference>
<evidence type="ECO:0000259" key="6">
    <source>
        <dbReference type="PROSITE" id="PS51898"/>
    </source>
</evidence>
<dbReference type="CDD" id="cd01189">
    <property type="entry name" value="INT_ICEBs1_C_like"/>
    <property type="match status" value="1"/>
</dbReference>
<dbReference type="PANTHER" id="PTHR30629">
    <property type="entry name" value="PROPHAGE INTEGRASE"/>
    <property type="match status" value="1"/>
</dbReference>
<dbReference type="InterPro" id="IPR010998">
    <property type="entry name" value="Integrase_recombinase_N"/>
</dbReference>
<evidence type="ECO:0000259" key="7">
    <source>
        <dbReference type="PROSITE" id="PS51900"/>
    </source>
</evidence>
<comment type="similarity">
    <text evidence="1">Belongs to the 'phage' integrase family.</text>
</comment>
<organism evidence="8 9">
    <name type="scientific">Actinomycetospora flava</name>
    <dbReference type="NCBI Taxonomy" id="3129232"/>
    <lineage>
        <taxon>Bacteria</taxon>
        <taxon>Bacillati</taxon>
        <taxon>Actinomycetota</taxon>
        <taxon>Actinomycetes</taxon>
        <taxon>Pseudonocardiales</taxon>
        <taxon>Pseudonocardiaceae</taxon>
        <taxon>Actinomycetospora</taxon>
    </lineage>
</organism>
<sequence length="408" mass="45424">MAGDDRGRRRKVNGEGTITKRSDGRWTGAAYVYTTSGAIRRKWVYGRSFEEVRGKLDQLKARSANGDAAPDGSTPLGDFLDEWLKEVAIEKRATTWQGYESAVRLHIKPALGRKRLEKLTGAEVRAFMAGLREKCLCCANGRDRHKPREEQCCSAGRCCGSHPSVRQLQYVHAVLRNALGHAERMELVPRNVAKLVKVKTPKYKIGKGLPVAQARALLAAAEDTRFSAAYVLAATLGLRRGELLGLRWQDVDFEAATLTVEQTVQRVGDRLIIERAKTEASEATIPLPKVTRKALLAHRERQEADRAEARECWQDHGLVFATQIGTPIEPRALDRDFSLLRVRAGLPTVRLHDLRHTVVSLLLSLGTPPHVVQAIARHADIDVTMTIYAHTNLDAMRQALDAIDWEGE</sequence>
<dbReference type="SUPFAM" id="SSF56349">
    <property type="entry name" value="DNA breaking-rejoining enzymes"/>
    <property type="match status" value="1"/>
</dbReference>
<keyword evidence="2" id="KW-0229">DNA integration</keyword>
<evidence type="ECO:0000313" key="8">
    <source>
        <dbReference type="EMBL" id="MEJ2861451.1"/>
    </source>
</evidence>
<evidence type="ECO:0000313" key="9">
    <source>
        <dbReference type="Proteomes" id="UP001369736"/>
    </source>
</evidence>
<evidence type="ECO:0000256" key="5">
    <source>
        <dbReference type="PROSITE-ProRule" id="PRU01248"/>
    </source>
</evidence>
<accession>A0ABU8M252</accession>
<dbReference type="Gene3D" id="1.10.443.10">
    <property type="entry name" value="Intergrase catalytic core"/>
    <property type="match status" value="1"/>
</dbReference>
<comment type="caution">
    <text evidence="8">The sequence shown here is derived from an EMBL/GenBank/DDBJ whole genome shotgun (WGS) entry which is preliminary data.</text>
</comment>
<feature type="domain" description="Tyr recombinase" evidence="6">
    <location>
        <begin position="204"/>
        <end position="401"/>
    </location>
</feature>
<dbReference type="EMBL" id="JBBEGM010000003">
    <property type="protein sequence ID" value="MEJ2861451.1"/>
    <property type="molecule type" value="Genomic_DNA"/>
</dbReference>
<keyword evidence="9" id="KW-1185">Reference proteome</keyword>
<dbReference type="Proteomes" id="UP001369736">
    <property type="component" value="Unassembled WGS sequence"/>
</dbReference>
<dbReference type="RefSeq" id="WP_337702144.1">
    <property type="nucleotide sequence ID" value="NZ_JBBEGM010000003.1"/>
</dbReference>
<dbReference type="InterPro" id="IPR011010">
    <property type="entry name" value="DNA_brk_join_enz"/>
</dbReference>
<name>A0ABU8M252_9PSEU</name>
<evidence type="ECO:0000256" key="4">
    <source>
        <dbReference type="ARBA" id="ARBA00023172"/>
    </source>
</evidence>
<proteinExistence type="inferred from homology"/>
<dbReference type="PROSITE" id="PS51898">
    <property type="entry name" value="TYR_RECOMBINASE"/>
    <property type="match status" value="1"/>
</dbReference>
<keyword evidence="3 5" id="KW-0238">DNA-binding</keyword>
<feature type="domain" description="Core-binding (CB)" evidence="7">
    <location>
        <begin position="74"/>
        <end position="183"/>
    </location>
</feature>
<dbReference type="InterPro" id="IPR013762">
    <property type="entry name" value="Integrase-like_cat_sf"/>
</dbReference>
<dbReference type="InterPro" id="IPR002104">
    <property type="entry name" value="Integrase_catalytic"/>
</dbReference>
<dbReference type="Pfam" id="PF14659">
    <property type="entry name" value="Phage_int_SAM_3"/>
    <property type="match status" value="1"/>
</dbReference>
<evidence type="ECO:0000256" key="2">
    <source>
        <dbReference type="ARBA" id="ARBA00022908"/>
    </source>
</evidence>
<protein>
    <submittedName>
        <fullName evidence="8">Site-specific integrase</fullName>
    </submittedName>
</protein>
<keyword evidence="4" id="KW-0233">DNA recombination</keyword>
<gene>
    <name evidence="8" type="ORF">WCD58_09810</name>
</gene>
<evidence type="ECO:0000256" key="1">
    <source>
        <dbReference type="ARBA" id="ARBA00008857"/>
    </source>
</evidence>
<dbReference type="InterPro" id="IPR050808">
    <property type="entry name" value="Phage_Integrase"/>
</dbReference>
<evidence type="ECO:0000256" key="3">
    <source>
        <dbReference type="ARBA" id="ARBA00023125"/>
    </source>
</evidence>
<dbReference type="Pfam" id="PF00589">
    <property type="entry name" value="Phage_integrase"/>
    <property type="match status" value="1"/>
</dbReference>
<dbReference type="Gene3D" id="1.10.150.130">
    <property type="match status" value="1"/>
</dbReference>
<dbReference type="InterPro" id="IPR004107">
    <property type="entry name" value="Integrase_SAM-like_N"/>
</dbReference>